<dbReference type="EMBL" id="JAULSW010000001">
    <property type="protein sequence ID" value="KAK3394447.1"/>
    <property type="molecule type" value="Genomic_DNA"/>
</dbReference>
<feature type="compositionally biased region" description="Polar residues" evidence="1">
    <location>
        <begin position="304"/>
        <end position="314"/>
    </location>
</feature>
<comment type="caution">
    <text evidence="6">The sequence shown here is derived from an EMBL/GenBank/DDBJ whole genome shotgun (WGS) entry which is preliminary data.</text>
</comment>
<keyword evidence="7" id="KW-1185">Reference proteome</keyword>
<feature type="domain" description="DUF7611" evidence="2">
    <location>
        <begin position="577"/>
        <end position="732"/>
    </location>
</feature>
<feature type="compositionally biased region" description="Polar residues" evidence="1">
    <location>
        <begin position="190"/>
        <end position="200"/>
    </location>
</feature>
<feature type="region of interest" description="Disordered" evidence="1">
    <location>
        <begin position="85"/>
        <end position="111"/>
    </location>
</feature>
<dbReference type="InterPro" id="IPR056031">
    <property type="entry name" value="DUF7612"/>
</dbReference>
<evidence type="ECO:0000259" key="5">
    <source>
        <dbReference type="Pfam" id="PF24589"/>
    </source>
</evidence>
<feature type="compositionally biased region" description="Low complexity" evidence="1">
    <location>
        <begin position="151"/>
        <end position="163"/>
    </location>
</feature>
<feature type="domain" description="DUF7614" evidence="5">
    <location>
        <begin position="1027"/>
        <end position="1162"/>
    </location>
</feature>
<feature type="compositionally biased region" description="Low complexity" evidence="1">
    <location>
        <begin position="378"/>
        <end position="388"/>
    </location>
</feature>
<organism evidence="6 7">
    <name type="scientific">Podospora didyma</name>
    <dbReference type="NCBI Taxonomy" id="330526"/>
    <lineage>
        <taxon>Eukaryota</taxon>
        <taxon>Fungi</taxon>
        <taxon>Dikarya</taxon>
        <taxon>Ascomycota</taxon>
        <taxon>Pezizomycotina</taxon>
        <taxon>Sordariomycetes</taxon>
        <taxon>Sordariomycetidae</taxon>
        <taxon>Sordariales</taxon>
        <taxon>Podosporaceae</taxon>
        <taxon>Podospora</taxon>
    </lineage>
</organism>
<evidence type="ECO:0000259" key="4">
    <source>
        <dbReference type="Pfam" id="PF24588"/>
    </source>
</evidence>
<evidence type="ECO:0000259" key="3">
    <source>
        <dbReference type="Pfam" id="PF24587"/>
    </source>
</evidence>
<sequence length="1177" mass="130960">MENDPPPTSVQDDGRGSKRGRIMGKLFGRDRDRERKIAQDDGPNSGDLNDFLRGSSDTLQVAHAEPPPRLAKLDIRSATRYPNALHVDAPGDLQQDPAYRPRSHSPRNRIRKKGLVVRFVDTYPDIIGDGGDECEVPTFEISRRHKPTRPPVVTAATAPARPTITGDSSQTRMPDPRTNDGPFAPGPLRRTQTGYSTISDTPEPAIPVERSTSARYLEAMNDVNDERRRSFIEVHQAEMREAEGLAFAQAVRSGSTSEDSSRNLAIMPSPPTPESAVEGVFTDLPRPGKSTQDRPLPPKPPSRATASVSPQPQFAQPGLAIRPPIQFRDSFQNSQRSPVPPPTQERQLHPSQDHKLQTSQSTDSPERLKRTPVIEQQSPSSTYSTSSSNFNHPYGVLKQGSRNLERSNGSPTSSPRVSSNLHDVVVAAADDAMDAFVARTRHLFELFRLYSETVRPLAACSLHELGRASLWWFLIGRMALEVTIREQPTTPEAQKSNDLAKDQAYADLAKAYWLSEIIVPEISGNKRIPIDADIEESRYALTSNLRKLAVSMKRNGFLPPEEAVLPQAINRSIWIEYPQITHDIKSLLWGSSSSTLAQTQPTAPGMSISEALPLADSAFSFCFGRFTTDVILTEQGRDSQRLYFPCILSITRPQKQPDIVFVVASQDGTIQLRISGNKNLGPIWDDVRWRSDTCTLDVRLPRGLILVVQCSPQNYKMIWNMYEFSAKVNSSLYPRQDEQCIFRSTLRTFQYFDNDPQARQFPREPTPNCDIALFERVSREGAAAGPRNHHRGYRIAVVTGPKTKTLSGVSQTYTPQAPIQFGFLRSEANDPALSLKFESGRLKGNMVLSFGDEQERLRMHDLLIGTALRRDEQVYCEVPLQGVWFSERFGDANQKGLKVISALPWQKLRAINHENDGDRPSCILSDKLRVIFEFKDGTFTDRINVTPGELKLRLDVHNPSCMMIFRQAQDDATLACTEAKFSRDLCEGLREGLETLQQSATIRTLMFASVADLHAFQTAITGYKVLFDGIASAFAISRRRMVVPIHKKWEAGATRVQVVQQDGVTQMLAFFDEFSHGKCLGFSLKGTDVFESFSRGGKAGLKIDDAKFPLPKVLPTEDGSALGAAESAFLCLDLPELPGEHDDITILFDNETEQQKLISCLPAPVKGSRLSKIKGLS</sequence>
<reference evidence="6" key="1">
    <citation type="journal article" date="2023" name="Mol. Phylogenet. Evol.">
        <title>Genome-scale phylogeny and comparative genomics of the fungal order Sordariales.</title>
        <authorList>
            <person name="Hensen N."/>
            <person name="Bonometti L."/>
            <person name="Westerberg I."/>
            <person name="Brannstrom I.O."/>
            <person name="Guillou S."/>
            <person name="Cros-Aarteil S."/>
            <person name="Calhoun S."/>
            <person name="Haridas S."/>
            <person name="Kuo A."/>
            <person name="Mondo S."/>
            <person name="Pangilinan J."/>
            <person name="Riley R."/>
            <person name="LaButti K."/>
            <person name="Andreopoulos B."/>
            <person name="Lipzen A."/>
            <person name="Chen C."/>
            <person name="Yan M."/>
            <person name="Daum C."/>
            <person name="Ng V."/>
            <person name="Clum A."/>
            <person name="Steindorff A."/>
            <person name="Ohm R.A."/>
            <person name="Martin F."/>
            <person name="Silar P."/>
            <person name="Natvig D.O."/>
            <person name="Lalanne C."/>
            <person name="Gautier V."/>
            <person name="Ament-Velasquez S.L."/>
            <person name="Kruys A."/>
            <person name="Hutchinson M.I."/>
            <person name="Powell A.J."/>
            <person name="Barry K."/>
            <person name="Miller A.N."/>
            <person name="Grigoriev I.V."/>
            <person name="Debuchy R."/>
            <person name="Gladieux P."/>
            <person name="Hiltunen Thoren M."/>
            <person name="Johannesson H."/>
        </authorList>
    </citation>
    <scope>NUCLEOTIDE SEQUENCE</scope>
    <source>
        <strain evidence="6">CBS 232.78</strain>
    </source>
</reference>
<protein>
    <submittedName>
        <fullName evidence="6">Uncharacterized protein</fullName>
    </submittedName>
</protein>
<name>A0AAE0U885_9PEZI</name>
<evidence type="ECO:0000259" key="2">
    <source>
        <dbReference type="Pfam" id="PF24586"/>
    </source>
</evidence>
<feature type="region of interest" description="Disordered" evidence="1">
    <location>
        <begin position="1"/>
        <end position="72"/>
    </location>
</feature>
<dbReference type="Pfam" id="PF24589">
    <property type="entry name" value="DUF7614"/>
    <property type="match status" value="1"/>
</dbReference>
<evidence type="ECO:0000256" key="1">
    <source>
        <dbReference type="SAM" id="MobiDB-lite"/>
    </source>
</evidence>
<feature type="region of interest" description="Disordered" evidence="1">
    <location>
        <begin position="250"/>
        <end position="317"/>
    </location>
</feature>
<dbReference type="Pfam" id="PF24587">
    <property type="entry name" value="DUF7612"/>
    <property type="match status" value="1"/>
</dbReference>
<feature type="compositionally biased region" description="Polar residues" evidence="1">
    <location>
        <begin position="400"/>
        <end position="418"/>
    </location>
</feature>
<dbReference type="Proteomes" id="UP001285441">
    <property type="component" value="Unassembled WGS sequence"/>
</dbReference>
<feature type="compositionally biased region" description="Basic and acidic residues" evidence="1">
    <location>
        <begin position="27"/>
        <end position="39"/>
    </location>
</feature>
<feature type="domain" description="DUF7612" evidence="3">
    <location>
        <begin position="734"/>
        <end position="866"/>
    </location>
</feature>
<dbReference type="AlphaFoldDB" id="A0AAE0U885"/>
<evidence type="ECO:0000313" key="6">
    <source>
        <dbReference type="EMBL" id="KAK3394447.1"/>
    </source>
</evidence>
<evidence type="ECO:0000313" key="7">
    <source>
        <dbReference type="Proteomes" id="UP001285441"/>
    </source>
</evidence>
<reference evidence="6" key="2">
    <citation type="submission" date="2023-06" db="EMBL/GenBank/DDBJ databases">
        <authorList>
            <consortium name="Lawrence Berkeley National Laboratory"/>
            <person name="Haridas S."/>
            <person name="Hensen N."/>
            <person name="Bonometti L."/>
            <person name="Westerberg I."/>
            <person name="Brannstrom I.O."/>
            <person name="Guillou S."/>
            <person name="Cros-Aarteil S."/>
            <person name="Calhoun S."/>
            <person name="Kuo A."/>
            <person name="Mondo S."/>
            <person name="Pangilinan J."/>
            <person name="Riley R."/>
            <person name="LaButti K."/>
            <person name="Andreopoulos B."/>
            <person name="Lipzen A."/>
            <person name="Chen C."/>
            <person name="Yanf M."/>
            <person name="Daum C."/>
            <person name="Ng V."/>
            <person name="Clum A."/>
            <person name="Steindorff A."/>
            <person name="Ohm R."/>
            <person name="Martin F."/>
            <person name="Silar P."/>
            <person name="Natvig D."/>
            <person name="Lalanne C."/>
            <person name="Gautier V."/>
            <person name="Ament-velasquez S.L."/>
            <person name="Kruys A."/>
            <person name="Hutchinson M.I."/>
            <person name="Powell A.J."/>
            <person name="Barry K."/>
            <person name="Miller A.N."/>
            <person name="Grigoriev I.V."/>
            <person name="Debuchy R."/>
            <person name="Gladieux P."/>
            <person name="Thoren M.H."/>
            <person name="Johannesson H."/>
        </authorList>
    </citation>
    <scope>NUCLEOTIDE SEQUENCE</scope>
    <source>
        <strain evidence="6">CBS 232.78</strain>
    </source>
</reference>
<accession>A0AAE0U885</accession>
<dbReference type="Pfam" id="PF24588">
    <property type="entry name" value="DUF7613"/>
    <property type="match status" value="1"/>
</dbReference>
<dbReference type="Pfam" id="PF24586">
    <property type="entry name" value="DUF7611"/>
    <property type="match status" value="1"/>
</dbReference>
<feature type="compositionally biased region" description="Basic residues" evidence="1">
    <location>
        <begin position="101"/>
        <end position="111"/>
    </location>
</feature>
<feature type="region of interest" description="Disordered" evidence="1">
    <location>
        <begin position="139"/>
        <end position="212"/>
    </location>
</feature>
<feature type="domain" description="DUF7613" evidence="4">
    <location>
        <begin position="870"/>
        <end position="1021"/>
    </location>
</feature>
<dbReference type="InterPro" id="IPR056033">
    <property type="entry name" value="DUF7614"/>
</dbReference>
<feature type="region of interest" description="Disordered" evidence="1">
    <location>
        <begin position="331"/>
        <end position="418"/>
    </location>
</feature>
<gene>
    <name evidence="6" type="ORF">B0H63DRAFT_46132</name>
</gene>
<feature type="compositionally biased region" description="Basic and acidic residues" evidence="1">
    <location>
        <begin position="346"/>
        <end position="356"/>
    </location>
</feature>
<dbReference type="InterPro" id="IPR056032">
    <property type="entry name" value="DUF7613"/>
</dbReference>
<proteinExistence type="predicted"/>
<dbReference type="InterPro" id="IPR056030">
    <property type="entry name" value="DUF7611"/>
</dbReference>